<dbReference type="Gene3D" id="2.60.40.1220">
    <property type="match status" value="1"/>
</dbReference>
<keyword evidence="8" id="KW-1185">Reference proteome</keyword>
<evidence type="ECO:0000256" key="1">
    <source>
        <dbReference type="ARBA" id="ARBA00004196"/>
    </source>
</evidence>
<dbReference type="Pfam" id="PF04234">
    <property type="entry name" value="CopC"/>
    <property type="match status" value="1"/>
</dbReference>
<dbReference type="GO" id="GO:0042597">
    <property type="term" value="C:periplasmic space"/>
    <property type="evidence" value="ECO:0007669"/>
    <property type="project" value="InterPro"/>
</dbReference>
<dbReference type="InterPro" id="IPR014755">
    <property type="entry name" value="Cu-Rt/internalin_Ig-like"/>
</dbReference>
<evidence type="ECO:0000313" key="8">
    <source>
        <dbReference type="Proteomes" id="UP000198327"/>
    </source>
</evidence>
<evidence type="ECO:0000256" key="5">
    <source>
        <dbReference type="SAM" id="Phobius"/>
    </source>
</evidence>
<feature type="transmembrane region" description="Helical" evidence="5">
    <location>
        <begin position="225"/>
        <end position="244"/>
    </location>
</feature>
<dbReference type="GO" id="GO:0005886">
    <property type="term" value="C:plasma membrane"/>
    <property type="evidence" value="ECO:0007669"/>
    <property type="project" value="TreeGrafter"/>
</dbReference>
<keyword evidence="2" id="KW-0479">Metal-binding</keyword>
<keyword evidence="4" id="KW-0186">Copper</keyword>
<dbReference type="GO" id="GO:0030313">
    <property type="term" value="C:cell envelope"/>
    <property type="evidence" value="ECO:0007669"/>
    <property type="project" value="UniProtKB-SubCell"/>
</dbReference>
<dbReference type="GO" id="GO:0046688">
    <property type="term" value="P:response to copper ion"/>
    <property type="evidence" value="ECO:0007669"/>
    <property type="project" value="InterPro"/>
</dbReference>
<dbReference type="GO" id="GO:0005507">
    <property type="term" value="F:copper ion binding"/>
    <property type="evidence" value="ECO:0007669"/>
    <property type="project" value="InterPro"/>
</dbReference>
<feature type="domain" description="CopC" evidence="6">
    <location>
        <begin position="30"/>
        <end position="125"/>
    </location>
</feature>
<keyword evidence="5" id="KW-0472">Membrane</keyword>
<feature type="transmembrane region" description="Helical" evidence="5">
    <location>
        <begin position="379"/>
        <end position="401"/>
    </location>
</feature>
<dbReference type="EMBL" id="FZOW01000005">
    <property type="protein sequence ID" value="SNS77244.1"/>
    <property type="molecule type" value="Genomic_DNA"/>
</dbReference>
<sequence length="515" mass="53335">MVVVRVRSFSVLLFGVVTALLLGSGLASAHASLISTSPTTGTHVDKAPSELVLQLNEPVTLIEGSAQLIDGDGGVAELAEVRVDDGQRRIVLLPAEEIADGAYLATARVVSADTHVVSLSIQFTVGSVTAQGSFATDSGRGVEQYLNYPSKTLAYLGLVFSSGLLLASLWVWRSAPGLVRFRWVYRIGAGALAAGLAGRLFVLVAQQSGGVDRISFGSVRTVSTAPNGVAIAVAVVVSVVAIVVPPGRGRGSGALGVVQAAVAVVAVTLGGHGGSAGGWPWSFLATVLHVYGITVWLGGLAVMLLVLRAAPQLRRWHVVAVVHVGLAVVAGLVLSLLQIRPIGALWGTAYGLVLLAKVFVVVVVVGLGYLAFRHFRRRTLLVESVAAVSVLALTSVLSTLAPAKDVYTTDIATTLDFGSSEVLDIGIDSIRRGPQQLTISYPSTDGSVSVSVDLSSSAANVARLPVALTGATDEGGDLVWRSDGLIVPAPGEWKVTVRFDGSHGPKVASFYYDAL</sequence>
<feature type="transmembrane region" description="Helical" evidence="5">
    <location>
        <begin position="281"/>
        <end position="306"/>
    </location>
</feature>
<proteinExistence type="predicted"/>
<dbReference type="SUPFAM" id="SSF81296">
    <property type="entry name" value="E set domains"/>
    <property type="match status" value="1"/>
</dbReference>
<evidence type="ECO:0000256" key="2">
    <source>
        <dbReference type="ARBA" id="ARBA00022723"/>
    </source>
</evidence>
<comment type="subcellular location">
    <subcellularLocation>
        <location evidence="1">Cell envelope</location>
    </subcellularLocation>
</comment>
<dbReference type="PANTHER" id="PTHR34820:SF4">
    <property type="entry name" value="INNER MEMBRANE PROTEIN YEBZ"/>
    <property type="match status" value="1"/>
</dbReference>
<evidence type="ECO:0000256" key="4">
    <source>
        <dbReference type="ARBA" id="ARBA00023008"/>
    </source>
</evidence>
<dbReference type="InterPro" id="IPR007348">
    <property type="entry name" value="CopC_dom"/>
</dbReference>
<feature type="transmembrane region" description="Helical" evidence="5">
    <location>
        <begin position="184"/>
        <end position="205"/>
    </location>
</feature>
<keyword evidence="3" id="KW-0732">Signal</keyword>
<dbReference type="Proteomes" id="UP000198327">
    <property type="component" value="Unassembled WGS sequence"/>
</dbReference>
<evidence type="ECO:0000256" key="3">
    <source>
        <dbReference type="ARBA" id="ARBA00022729"/>
    </source>
</evidence>
<keyword evidence="5" id="KW-1133">Transmembrane helix</keyword>
<name>A0A239HAH0_9NOCA</name>
<organism evidence="7 8">
    <name type="scientific">Rhodococcoides kyotonense</name>
    <dbReference type="NCBI Taxonomy" id="398843"/>
    <lineage>
        <taxon>Bacteria</taxon>
        <taxon>Bacillati</taxon>
        <taxon>Actinomycetota</taxon>
        <taxon>Actinomycetes</taxon>
        <taxon>Mycobacteriales</taxon>
        <taxon>Nocardiaceae</taxon>
        <taxon>Rhodococcoides</taxon>
    </lineage>
</organism>
<dbReference type="InterPro" id="IPR014756">
    <property type="entry name" value="Ig_E-set"/>
</dbReference>
<accession>A0A239HAH0</accession>
<feature type="transmembrane region" description="Helical" evidence="5">
    <location>
        <begin position="349"/>
        <end position="372"/>
    </location>
</feature>
<evidence type="ECO:0000313" key="7">
    <source>
        <dbReference type="EMBL" id="SNS77244.1"/>
    </source>
</evidence>
<evidence type="ECO:0000259" key="6">
    <source>
        <dbReference type="Pfam" id="PF04234"/>
    </source>
</evidence>
<protein>
    <submittedName>
        <fullName evidence="7">Copper transport protein</fullName>
    </submittedName>
</protein>
<dbReference type="PANTHER" id="PTHR34820">
    <property type="entry name" value="INNER MEMBRANE PROTEIN YEBZ"/>
    <property type="match status" value="1"/>
</dbReference>
<dbReference type="InterPro" id="IPR032694">
    <property type="entry name" value="CopC/D"/>
</dbReference>
<dbReference type="AlphaFoldDB" id="A0A239HAH0"/>
<reference evidence="8" key="1">
    <citation type="submission" date="2017-06" db="EMBL/GenBank/DDBJ databases">
        <authorList>
            <person name="Varghese N."/>
            <person name="Submissions S."/>
        </authorList>
    </citation>
    <scope>NUCLEOTIDE SEQUENCE [LARGE SCALE GENOMIC DNA]</scope>
    <source>
        <strain evidence="8">JCM 23211</strain>
    </source>
</reference>
<dbReference type="GO" id="GO:0006825">
    <property type="term" value="P:copper ion transport"/>
    <property type="evidence" value="ECO:0007669"/>
    <property type="project" value="InterPro"/>
</dbReference>
<keyword evidence="5" id="KW-0812">Transmembrane</keyword>
<feature type="transmembrane region" description="Helical" evidence="5">
    <location>
        <begin position="318"/>
        <end position="337"/>
    </location>
</feature>
<feature type="transmembrane region" description="Helical" evidence="5">
    <location>
        <begin position="251"/>
        <end position="269"/>
    </location>
</feature>
<feature type="transmembrane region" description="Helical" evidence="5">
    <location>
        <begin position="153"/>
        <end position="172"/>
    </location>
</feature>
<gene>
    <name evidence="7" type="ORF">SAMN05421642_105123</name>
</gene>